<dbReference type="EMBL" id="AFYH01006780">
    <property type="status" value="NOT_ANNOTATED_CDS"/>
    <property type="molecule type" value="Genomic_DNA"/>
</dbReference>
<sequence>MKLLFLACLRPKTGNSTTADRIREHIEAAGHTCILKDAAGFENSSEVVGLIAKEKFDAALAIHLYKAGRFLLDSGISFGVIFGGTDINEDVQDPRKREIMGKVLQKARFAVAFTEEIKKLAEAYWLCMGSKIHVQPQGIRTKASKALNWKTFLHSSAVNENTDDVHLFLMACGLRQVKDPLFLVDAFSEWHLRNPNVYMMIIGPAIDPVFTQKVKAKVKRSQGVYLVLEKSQEDLHAAMKNCFAVVNSSISEGMSAAILEAMDLEVAVLARDVPGNAAVVKHGDTGLLFSDPKEFVELSKRLIREPALKKEIVSKAKEYVKKHHSWEHERDTYQNLIQSLLSDTKF</sequence>
<dbReference type="GO" id="GO:0016757">
    <property type="term" value="F:glycosyltransferase activity"/>
    <property type="evidence" value="ECO:0007669"/>
    <property type="project" value="UniProtKB-KW"/>
</dbReference>
<dbReference type="EMBL" id="AFYH01006786">
    <property type="status" value="NOT_ANNOTATED_CDS"/>
    <property type="molecule type" value="Genomic_DNA"/>
</dbReference>
<keyword evidence="1" id="KW-0808">Transferase</keyword>
<gene>
    <name evidence="3" type="primary">GLT1D1</name>
</gene>
<dbReference type="Ensembl" id="ENSLACT00000021701.1">
    <property type="protein sequence ID" value="ENSLACP00000021560.1"/>
    <property type="gene ID" value="ENSLACG00000018942.1"/>
</dbReference>
<dbReference type="STRING" id="7897.ENSLACP00000021560"/>
<dbReference type="CDD" id="cd03801">
    <property type="entry name" value="GT4_PimA-like"/>
    <property type="match status" value="1"/>
</dbReference>
<dbReference type="EMBL" id="AFYH01006778">
    <property type="status" value="NOT_ANNOTATED_CDS"/>
    <property type="molecule type" value="Genomic_DNA"/>
</dbReference>
<reference evidence="4" key="1">
    <citation type="submission" date="2011-08" db="EMBL/GenBank/DDBJ databases">
        <title>The draft genome of Latimeria chalumnae.</title>
        <authorList>
            <person name="Di Palma F."/>
            <person name="Alfoldi J."/>
            <person name="Johnson J."/>
            <person name="Berlin A."/>
            <person name="Gnerre S."/>
            <person name="Jaffe D."/>
            <person name="MacCallum I."/>
            <person name="Young S."/>
            <person name="Walker B.J."/>
            <person name="Lander E."/>
            <person name="Lindblad-Toh K."/>
        </authorList>
    </citation>
    <scope>NUCLEOTIDE SEQUENCE [LARGE SCALE GENOMIC DNA]</scope>
    <source>
        <strain evidence="4">Wild caught</strain>
    </source>
</reference>
<protein>
    <submittedName>
        <fullName evidence="3">Glycosyltransferase 1 domain containing 1</fullName>
    </submittedName>
</protein>
<reference evidence="3" key="3">
    <citation type="submission" date="2025-09" db="UniProtKB">
        <authorList>
            <consortium name="Ensembl"/>
        </authorList>
    </citation>
    <scope>IDENTIFICATION</scope>
</reference>
<dbReference type="SUPFAM" id="SSF53756">
    <property type="entry name" value="UDP-Glycosyltransferase/glycogen phosphorylase"/>
    <property type="match status" value="1"/>
</dbReference>
<dbReference type="AlphaFoldDB" id="H3BI39"/>
<accession>H3BI39</accession>
<dbReference type="PANTHER" id="PTHR46660">
    <property type="match status" value="1"/>
</dbReference>
<name>H3BI39_LATCH</name>
<proteinExistence type="predicted"/>
<dbReference type="EMBL" id="AFYH01006784">
    <property type="status" value="NOT_ANNOTATED_CDS"/>
    <property type="molecule type" value="Genomic_DNA"/>
</dbReference>
<dbReference type="eggNOG" id="ENOG502QQZE">
    <property type="taxonomic scope" value="Eukaryota"/>
</dbReference>
<feature type="domain" description="Glycosyl transferase family 1" evidence="2">
    <location>
        <begin position="161"/>
        <end position="318"/>
    </location>
</feature>
<dbReference type="EMBL" id="AFYH01006782">
    <property type="status" value="NOT_ANNOTATED_CDS"/>
    <property type="molecule type" value="Genomic_DNA"/>
</dbReference>
<dbReference type="EMBL" id="AFYH01006783">
    <property type="status" value="NOT_ANNOTATED_CDS"/>
    <property type="molecule type" value="Genomic_DNA"/>
</dbReference>
<dbReference type="InParanoid" id="H3BI39"/>
<dbReference type="Gene3D" id="3.40.50.2000">
    <property type="entry name" value="Glycogen Phosphorylase B"/>
    <property type="match status" value="2"/>
</dbReference>
<dbReference type="GeneTree" id="ENSGT00390000016790"/>
<dbReference type="FunCoup" id="H3BI39">
    <property type="interactions" value="90"/>
</dbReference>
<dbReference type="Proteomes" id="UP000008672">
    <property type="component" value="Unassembled WGS sequence"/>
</dbReference>
<dbReference type="OMA" id="FSEWHSE"/>
<dbReference type="PANTHER" id="PTHR46660:SF2">
    <property type="entry name" value="GLYCOSYLTRANSFERASE 1 DOMAIN-CONTAINING PROTEIN 1"/>
    <property type="match status" value="1"/>
</dbReference>
<evidence type="ECO:0000313" key="4">
    <source>
        <dbReference type="Proteomes" id="UP000008672"/>
    </source>
</evidence>
<dbReference type="EMBL" id="AFYH01006785">
    <property type="status" value="NOT_ANNOTATED_CDS"/>
    <property type="molecule type" value="Genomic_DNA"/>
</dbReference>
<dbReference type="EMBL" id="AFYH01006777">
    <property type="status" value="NOT_ANNOTATED_CDS"/>
    <property type="molecule type" value="Genomic_DNA"/>
</dbReference>
<keyword evidence="1" id="KW-0328">Glycosyltransferase</keyword>
<dbReference type="InterPro" id="IPR052622">
    <property type="entry name" value="Glycosyltransferase_G1"/>
</dbReference>
<dbReference type="EMBL" id="AFYH01006781">
    <property type="status" value="NOT_ANNOTATED_CDS"/>
    <property type="molecule type" value="Genomic_DNA"/>
</dbReference>
<reference evidence="3" key="2">
    <citation type="submission" date="2025-08" db="UniProtKB">
        <authorList>
            <consortium name="Ensembl"/>
        </authorList>
    </citation>
    <scope>IDENTIFICATION</scope>
</reference>
<evidence type="ECO:0000256" key="1">
    <source>
        <dbReference type="ARBA" id="ARBA00022676"/>
    </source>
</evidence>
<keyword evidence="4" id="KW-1185">Reference proteome</keyword>
<organism evidence="3 4">
    <name type="scientific">Latimeria chalumnae</name>
    <name type="common">Coelacanth</name>
    <dbReference type="NCBI Taxonomy" id="7897"/>
    <lineage>
        <taxon>Eukaryota</taxon>
        <taxon>Metazoa</taxon>
        <taxon>Chordata</taxon>
        <taxon>Craniata</taxon>
        <taxon>Vertebrata</taxon>
        <taxon>Euteleostomi</taxon>
        <taxon>Coelacanthiformes</taxon>
        <taxon>Coelacanthidae</taxon>
        <taxon>Latimeria</taxon>
    </lineage>
</organism>
<evidence type="ECO:0000313" key="3">
    <source>
        <dbReference type="Ensembl" id="ENSLACP00000021560.1"/>
    </source>
</evidence>
<dbReference type="InterPro" id="IPR001296">
    <property type="entry name" value="Glyco_trans_1"/>
</dbReference>
<dbReference type="Pfam" id="PF00534">
    <property type="entry name" value="Glycos_transf_1"/>
    <property type="match status" value="1"/>
</dbReference>
<evidence type="ECO:0000259" key="2">
    <source>
        <dbReference type="Pfam" id="PF00534"/>
    </source>
</evidence>
<dbReference type="Bgee" id="ENSLACG00000018942">
    <property type="expression patterns" value="Expressed in pectoral fin and 6 other cell types or tissues"/>
</dbReference>
<dbReference type="EMBL" id="AFYH01006779">
    <property type="status" value="NOT_ANNOTATED_CDS"/>
    <property type="molecule type" value="Genomic_DNA"/>
</dbReference>